<dbReference type="EMBL" id="BART01018330">
    <property type="protein sequence ID" value="GAG74724.1"/>
    <property type="molecule type" value="Genomic_DNA"/>
</dbReference>
<accession>X0ZYS8</accession>
<dbReference type="CDD" id="cd02440">
    <property type="entry name" value="AdoMet_MTases"/>
    <property type="match status" value="1"/>
</dbReference>
<sequence>MKNPLKSVHKVYKVITKNCFLWLKIRFLTIKELKKPPMYNGYKIPPPKFRQLTTASHITVEEHIREGFQASATLIDILKKEGINPRQVIGNVLDFGCGGGRVLRQIHKEMPNARLFGSDVDEFIIDWNRRNLNFANWSVNNYLPPTNFESNFFDMIYLISVFTYMDEKTQFVWLNEFSRIIKPKGFLMITIVPLEPRNNSKGFMYKYRKREFIEPYKL</sequence>
<evidence type="ECO:0000259" key="1">
    <source>
        <dbReference type="Pfam" id="PF13649"/>
    </source>
</evidence>
<protein>
    <recommendedName>
        <fullName evidence="1">Methyltransferase domain-containing protein</fullName>
    </recommendedName>
</protein>
<dbReference type="AlphaFoldDB" id="X0ZYS8"/>
<name>X0ZYS8_9ZZZZ</name>
<proteinExistence type="predicted"/>
<feature type="domain" description="Methyltransferase" evidence="1">
    <location>
        <begin position="92"/>
        <end position="185"/>
    </location>
</feature>
<comment type="caution">
    <text evidence="2">The sequence shown here is derived from an EMBL/GenBank/DDBJ whole genome shotgun (WGS) entry which is preliminary data.</text>
</comment>
<dbReference type="InterPro" id="IPR029063">
    <property type="entry name" value="SAM-dependent_MTases_sf"/>
</dbReference>
<dbReference type="Pfam" id="PF13649">
    <property type="entry name" value="Methyltransf_25"/>
    <property type="match status" value="1"/>
</dbReference>
<dbReference type="SUPFAM" id="SSF53335">
    <property type="entry name" value="S-adenosyl-L-methionine-dependent methyltransferases"/>
    <property type="match status" value="1"/>
</dbReference>
<dbReference type="InterPro" id="IPR041698">
    <property type="entry name" value="Methyltransf_25"/>
</dbReference>
<evidence type="ECO:0000313" key="2">
    <source>
        <dbReference type="EMBL" id="GAG74724.1"/>
    </source>
</evidence>
<organism evidence="2">
    <name type="scientific">marine sediment metagenome</name>
    <dbReference type="NCBI Taxonomy" id="412755"/>
    <lineage>
        <taxon>unclassified sequences</taxon>
        <taxon>metagenomes</taxon>
        <taxon>ecological metagenomes</taxon>
    </lineage>
</organism>
<dbReference type="Gene3D" id="3.40.50.150">
    <property type="entry name" value="Vaccinia Virus protein VP39"/>
    <property type="match status" value="1"/>
</dbReference>
<feature type="non-terminal residue" evidence="2">
    <location>
        <position position="218"/>
    </location>
</feature>
<reference evidence="2" key="1">
    <citation type="journal article" date="2014" name="Front. Microbiol.">
        <title>High frequency of phylogenetically diverse reductive dehalogenase-homologous genes in deep subseafloor sedimentary metagenomes.</title>
        <authorList>
            <person name="Kawai M."/>
            <person name="Futagami T."/>
            <person name="Toyoda A."/>
            <person name="Takaki Y."/>
            <person name="Nishi S."/>
            <person name="Hori S."/>
            <person name="Arai W."/>
            <person name="Tsubouchi T."/>
            <person name="Morono Y."/>
            <person name="Uchiyama I."/>
            <person name="Ito T."/>
            <person name="Fujiyama A."/>
            <person name="Inagaki F."/>
            <person name="Takami H."/>
        </authorList>
    </citation>
    <scope>NUCLEOTIDE SEQUENCE</scope>
    <source>
        <strain evidence="2">Expedition CK06-06</strain>
    </source>
</reference>
<gene>
    <name evidence="2" type="ORF">S01H4_34615</name>
</gene>